<reference evidence="1 2" key="1">
    <citation type="submission" date="2021-04" db="EMBL/GenBank/DDBJ databases">
        <authorList>
            <person name="De Guttry C."/>
            <person name="Zahm M."/>
            <person name="Klopp C."/>
            <person name="Cabau C."/>
            <person name="Louis A."/>
            <person name="Berthelot C."/>
            <person name="Parey E."/>
            <person name="Roest Crollius H."/>
            <person name="Montfort J."/>
            <person name="Robinson-Rechavi M."/>
            <person name="Bucao C."/>
            <person name="Bouchez O."/>
            <person name="Gislard M."/>
            <person name="Lluch J."/>
            <person name="Milhes M."/>
            <person name="Lampietro C."/>
            <person name="Lopez Roques C."/>
            <person name="Donnadieu C."/>
            <person name="Braasch I."/>
            <person name="Desvignes T."/>
            <person name="Postlethwait J."/>
            <person name="Bobe J."/>
            <person name="Wedekind C."/>
            <person name="Guiguen Y."/>
        </authorList>
    </citation>
    <scope>NUCLEOTIDE SEQUENCE [LARGE SCALE GENOMIC DNA]</scope>
    <source>
        <strain evidence="1">Cs_M1</strain>
        <tissue evidence="1">Blood</tissue>
    </source>
</reference>
<dbReference type="AlphaFoldDB" id="A0AAN8KT89"/>
<evidence type="ECO:0000313" key="2">
    <source>
        <dbReference type="Proteomes" id="UP001356427"/>
    </source>
</evidence>
<dbReference type="Proteomes" id="UP001356427">
    <property type="component" value="Unassembled WGS sequence"/>
</dbReference>
<evidence type="ECO:0000313" key="1">
    <source>
        <dbReference type="EMBL" id="KAK6295049.1"/>
    </source>
</evidence>
<proteinExistence type="predicted"/>
<name>A0AAN8KT89_9TELE</name>
<organism evidence="1 2">
    <name type="scientific">Coregonus suidteri</name>
    <dbReference type="NCBI Taxonomy" id="861788"/>
    <lineage>
        <taxon>Eukaryota</taxon>
        <taxon>Metazoa</taxon>
        <taxon>Chordata</taxon>
        <taxon>Craniata</taxon>
        <taxon>Vertebrata</taxon>
        <taxon>Euteleostomi</taxon>
        <taxon>Actinopterygii</taxon>
        <taxon>Neopterygii</taxon>
        <taxon>Teleostei</taxon>
        <taxon>Protacanthopterygii</taxon>
        <taxon>Salmoniformes</taxon>
        <taxon>Salmonidae</taxon>
        <taxon>Coregoninae</taxon>
        <taxon>Coregonus</taxon>
    </lineage>
</organism>
<gene>
    <name evidence="1" type="ORF">J4Q44_G00342750</name>
</gene>
<dbReference type="EMBL" id="JAGTTL010000034">
    <property type="protein sequence ID" value="KAK6295049.1"/>
    <property type="molecule type" value="Genomic_DNA"/>
</dbReference>
<comment type="caution">
    <text evidence="1">The sequence shown here is derived from an EMBL/GenBank/DDBJ whole genome shotgun (WGS) entry which is preliminary data.</text>
</comment>
<keyword evidence="2" id="KW-1185">Reference proteome</keyword>
<sequence>MYVHELDLVTDAKHPANVTPCRLYILSIQAYQTLLQRFPEPEAHISRVDLQRSYSNLLAIVSPPSSPR</sequence>
<accession>A0AAN8KT89</accession>
<protein>
    <submittedName>
        <fullName evidence="1">Uncharacterized protein</fullName>
    </submittedName>
</protein>